<gene>
    <name evidence="1" type="ORF">ES724_11775</name>
</gene>
<dbReference type="PROSITE" id="PS51257">
    <property type="entry name" value="PROKAR_LIPOPROTEIN"/>
    <property type="match status" value="1"/>
</dbReference>
<dbReference type="Proteomes" id="UP000321367">
    <property type="component" value="Unassembled WGS sequence"/>
</dbReference>
<organism evidence="1 2">
    <name type="scientific">Gillisia hiemivivida</name>
    <dbReference type="NCBI Taxonomy" id="291190"/>
    <lineage>
        <taxon>Bacteria</taxon>
        <taxon>Pseudomonadati</taxon>
        <taxon>Bacteroidota</taxon>
        <taxon>Flavobacteriia</taxon>
        <taxon>Flavobacteriales</taxon>
        <taxon>Flavobacteriaceae</taxon>
        <taxon>Gillisia</taxon>
    </lineage>
</organism>
<keyword evidence="2" id="KW-1185">Reference proteome</keyword>
<sequence>MSFVKLLQTPILLLLFSVVMLSCVKDIDLDQTEEIALTPDLQVSLLVFDVTSADFEEKDTGEFAAVIRDTVRLEFLDDSYIQDDLSTVEFSFRYTNFFPQQFRNKISFLSENNRVQHSLQFDIAQGDKNNPVVTDWVEFIENERIDVIKNSIKMVVEIEVLPNQNIFEGELKFESKGLFSFEF</sequence>
<evidence type="ECO:0000313" key="2">
    <source>
        <dbReference type="Proteomes" id="UP000321367"/>
    </source>
</evidence>
<name>A0A5C6ZRS1_9FLAO</name>
<dbReference type="AlphaFoldDB" id="A0A5C6ZRS1"/>
<protein>
    <submittedName>
        <fullName evidence="1">Uncharacterized protein</fullName>
    </submittedName>
</protein>
<evidence type="ECO:0000313" key="1">
    <source>
        <dbReference type="EMBL" id="TXD93100.1"/>
    </source>
</evidence>
<reference evidence="1 2" key="1">
    <citation type="submission" date="2019-08" db="EMBL/GenBank/DDBJ databases">
        <title>Genome sequence of Gillisia hiemivivida IC154 (type strain).</title>
        <authorList>
            <person name="Bowman J.P."/>
        </authorList>
    </citation>
    <scope>NUCLEOTIDE SEQUENCE [LARGE SCALE GENOMIC DNA]</scope>
    <source>
        <strain evidence="1 2">IC154</strain>
    </source>
</reference>
<dbReference type="EMBL" id="VORY01000014">
    <property type="protein sequence ID" value="TXD93100.1"/>
    <property type="molecule type" value="Genomic_DNA"/>
</dbReference>
<dbReference type="OrthoDB" id="1448832at2"/>
<comment type="caution">
    <text evidence="1">The sequence shown here is derived from an EMBL/GenBank/DDBJ whole genome shotgun (WGS) entry which is preliminary data.</text>
</comment>
<proteinExistence type="predicted"/>
<accession>A0A5C6ZRS1</accession>
<dbReference type="RefSeq" id="WP_146933170.1">
    <property type="nucleotide sequence ID" value="NZ_CBCSHZ010000009.1"/>
</dbReference>